<evidence type="ECO:0000313" key="1">
    <source>
        <dbReference type="EMBL" id="TQS01360.1"/>
    </source>
</evidence>
<dbReference type="Proteomes" id="UP000319219">
    <property type="component" value="Unassembled WGS sequence"/>
</dbReference>
<comment type="caution">
    <text evidence="2">The sequence shown here is derived from an EMBL/GenBank/DDBJ whole genome shotgun (WGS) entry which is preliminary data.</text>
</comment>
<evidence type="ECO:0000313" key="2">
    <source>
        <dbReference type="EMBL" id="TQS01415.1"/>
    </source>
</evidence>
<keyword evidence="3" id="KW-1185">Reference proteome</keyword>
<evidence type="ECO:0000313" key="3">
    <source>
        <dbReference type="Proteomes" id="UP000319219"/>
    </source>
</evidence>
<dbReference type="EMBL" id="VIJZ01000001">
    <property type="protein sequence ID" value="TQS01415.1"/>
    <property type="molecule type" value="Genomic_DNA"/>
</dbReference>
<accession>A0ABY3BAN7</accession>
<dbReference type="RefSeq" id="WP_142611803.1">
    <property type="nucleotide sequence ID" value="NZ_VIJZ01000001.1"/>
</dbReference>
<gene>
    <name evidence="1" type="ORF">FKV70_03235</name>
    <name evidence="2" type="ORF">FKV70_03525</name>
</gene>
<protein>
    <submittedName>
        <fullName evidence="2">Uncharacterized protein</fullName>
    </submittedName>
</protein>
<reference evidence="2 3" key="1">
    <citation type="submission" date="2019-07" db="EMBL/GenBank/DDBJ databases">
        <title>Paenibacillus ottowii sp. nov. isolated from a fermentation system processing bovine manure.</title>
        <authorList>
            <person name="Velazquez L.F."/>
            <person name="Rajbanshi S."/>
            <person name="Guan S."/>
            <person name="Hinchee M."/>
            <person name="Welsh A."/>
        </authorList>
    </citation>
    <scope>NUCLEOTIDE SEQUENCE [LARGE SCALE GENOMIC DNA]</scope>
    <source>
        <strain evidence="2 3">MS2379</strain>
    </source>
</reference>
<sequence>MPDFYLHHIQPIDNRTNHIILGRRSTGRFTAVAVRLRWWDRLLGRSLFDKTIAKAARTQRVCDIVNKHGRERDNA</sequence>
<name>A0ABY3BAN7_9BACL</name>
<organism evidence="2 3">
    <name type="scientific">Paenibacillus ottowii</name>
    <dbReference type="NCBI Taxonomy" id="2315729"/>
    <lineage>
        <taxon>Bacteria</taxon>
        <taxon>Bacillati</taxon>
        <taxon>Bacillota</taxon>
        <taxon>Bacilli</taxon>
        <taxon>Bacillales</taxon>
        <taxon>Paenibacillaceae</taxon>
        <taxon>Paenibacillus</taxon>
    </lineage>
</organism>
<dbReference type="EMBL" id="VIJZ01000001">
    <property type="protein sequence ID" value="TQS01360.1"/>
    <property type="molecule type" value="Genomic_DNA"/>
</dbReference>
<proteinExistence type="predicted"/>